<comment type="pathway">
    <text evidence="1">Protein modification; protein ubiquitination.</text>
</comment>
<dbReference type="InterPro" id="IPR039795">
    <property type="entry name" value="LTN1/Rkr1"/>
</dbReference>
<keyword evidence="1" id="KW-0808">Transferase</keyword>
<dbReference type="WBParaSite" id="GPUH_0002213901-mRNA-1">
    <property type="protein sequence ID" value="GPUH_0002213901-mRNA-1"/>
    <property type="gene ID" value="GPUH_0002213901"/>
</dbReference>
<gene>
    <name evidence="3" type="ORF">GPUH_LOCUS22112</name>
</gene>
<dbReference type="EC" id="2.3.2.27" evidence="1"/>
<dbReference type="PANTHER" id="PTHR12389">
    <property type="entry name" value="ZINC FINGER PROTEIN 294"/>
    <property type="match status" value="1"/>
</dbReference>
<dbReference type="OrthoDB" id="6108at2759"/>
<dbReference type="GO" id="GO:0072344">
    <property type="term" value="P:rescue of stalled ribosome"/>
    <property type="evidence" value="ECO:0007669"/>
    <property type="project" value="UniProtKB-UniRule"/>
</dbReference>
<dbReference type="GO" id="GO:0005829">
    <property type="term" value="C:cytosol"/>
    <property type="evidence" value="ECO:0007669"/>
    <property type="project" value="UniProtKB-UniRule"/>
</dbReference>
<reference evidence="5" key="1">
    <citation type="submission" date="2016-06" db="UniProtKB">
        <authorList>
            <consortium name="WormBaseParasite"/>
        </authorList>
    </citation>
    <scope>IDENTIFICATION</scope>
</reference>
<evidence type="ECO:0000259" key="2">
    <source>
        <dbReference type="Pfam" id="PF23009"/>
    </source>
</evidence>
<dbReference type="GO" id="GO:0016567">
    <property type="term" value="P:protein ubiquitination"/>
    <property type="evidence" value="ECO:0007669"/>
    <property type="project" value="UniProtKB-UniPathway"/>
</dbReference>
<evidence type="ECO:0000313" key="4">
    <source>
        <dbReference type="Proteomes" id="UP000271098"/>
    </source>
</evidence>
<keyword evidence="1" id="KW-0863">Zinc-finger</keyword>
<protein>
    <recommendedName>
        <fullName evidence="1">E3 ubiquitin-protein ligase listerin</fullName>
        <ecNumber evidence="1">2.3.2.27</ecNumber>
    </recommendedName>
    <alternativeName>
        <fullName evidence="1">RING-type E3 ubiquitin transferase listerin</fullName>
    </alternativeName>
</protein>
<feature type="domain" description="E3 ubiquitin-protein ligase listerin ubiquitin conjugating" evidence="2">
    <location>
        <begin position="10"/>
        <end position="92"/>
    </location>
</feature>
<proteinExistence type="inferred from homology"/>
<evidence type="ECO:0000313" key="3">
    <source>
        <dbReference type="EMBL" id="VDN39493.1"/>
    </source>
</evidence>
<comment type="similarity">
    <text evidence="1">Belongs to the LTN1 family.</text>
</comment>
<dbReference type="InterPro" id="IPR013083">
    <property type="entry name" value="Znf_RING/FYVE/PHD"/>
</dbReference>
<evidence type="ECO:0000256" key="1">
    <source>
        <dbReference type="RuleBase" id="RU367090"/>
    </source>
</evidence>
<dbReference type="Proteomes" id="UP000271098">
    <property type="component" value="Unassembled WGS sequence"/>
</dbReference>
<dbReference type="GO" id="GO:0061630">
    <property type="term" value="F:ubiquitin protein ligase activity"/>
    <property type="evidence" value="ECO:0007669"/>
    <property type="project" value="UniProtKB-UniRule"/>
</dbReference>
<organism evidence="5">
    <name type="scientific">Gongylonema pulchrum</name>
    <dbReference type="NCBI Taxonomy" id="637853"/>
    <lineage>
        <taxon>Eukaryota</taxon>
        <taxon>Metazoa</taxon>
        <taxon>Ecdysozoa</taxon>
        <taxon>Nematoda</taxon>
        <taxon>Chromadorea</taxon>
        <taxon>Rhabditida</taxon>
        <taxon>Spirurina</taxon>
        <taxon>Spiruromorpha</taxon>
        <taxon>Spiruroidea</taxon>
        <taxon>Gongylonematidae</taxon>
        <taxon>Gongylonema</taxon>
    </lineage>
</organism>
<reference evidence="3 4" key="2">
    <citation type="submission" date="2018-11" db="EMBL/GenBank/DDBJ databases">
        <authorList>
            <consortium name="Pathogen Informatics"/>
        </authorList>
    </citation>
    <scope>NUCLEOTIDE SEQUENCE [LARGE SCALE GENOMIC DNA]</scope>
</reference>
<dbReference type="GO" id="GO:1990112">
    <property type="term" value="C:RQC complex"/>
    <property type="evidence" value="ECO:0007669"/>
    <property type="project" value="UniProtKB-UniRule"/>
</dbReference>
<comment type="function">
    <text evidence="1">E3 ubiquitin-protein ligase. Component of the ribosome quality control complex (RQC), a ribosome-associated complex that mediates ubiquitination and extraction of incompletely synthesized nascent chains for proteasomal degradation.</text>
</comment>
<dbReference type="EMBL" id="UYRT01094274">
    <property type="protein sequence ID" value="VDN39493.1"/>
    <property type="molecule type" value="Genomic_DNA"/>
</dbReference>
<keyword evidence="4" id="KW-1185">Reference proteome</keyword>
<comment type="subunit">
    <text evidence="1">Component of the ribosome quality control complex (RQC).</text>
</comment>
<dbReference type="GO" id="GO:0008270">
    <property type="term" value="F:zinc ion binding"/>
    <property type="evidence" value="ECO:0007669"/>
    <property type="project" value="UniProtKB-KW"/>
</dbReference>
<dbReference type="PANTHER" id="PTHR12389:SF0">
    <property type="entry name" value="E3 UBIQUITIN-PROTEIN LIGASE LISTERIN"/>
    <property type="match status" value="1"/>
</dbReference>
<sequence>MEMKKASIKTVRFSRTARQIVADYDLEDSVMTLIIEFPDDYPLSVPVIENEKAIVNRGIRRRWIMQLTTFLANQNGWTVDAVLMWARNIERHMEGAEDCVICLMTVHSVTYQLPRVRCKQCKKRFHSECLTLLKVI</sequence>
<comment type="catalytic activity">
    <reaction evidence="1">
        <text>S-ubiquitinyl-[E2 ubiquitin-conjugating enzyme]-L-cysteine + [acceptor protein]-L-lysine = [E2 ubiquitin-conjugating enzyme]-L-cysteine + N(6)-ubiquitinyl-[acceptor protein]-L-lysine.</text>
        <dbReference type="EC" id="2.3.2.27"/>
    </reaction>
</comment>
<dbReference type="Pfam" id="PF23009">
    <property type="entry name" value="UBC_like"/>
    <property type="match status" value="1"/>
</dbReference>
<dbReference type="InterPro" id="IPR054478">
    <property type="entry name" value="LTN1_UBC"/>
</dbReference>
<keyword evidence="1" id="KW-0862">Zinc</keyword>
<dbReference type="GO" id="GO:1990116">
    <property type="term" value="P:ribosome-associated ubiquitin-dependent protein catabolic process"/>
    <property type="evidence" value="ECO:0007669"/>
    <property type="project" value="UniProtKB-UniRule"/>
</dbReference>
<dbReference type="UniPathway" id="UPA00143"/>
<name>A0A183EMC1_9BILA</name>
<dbReference type="AlphaFoldDB" id="A0A183EMC1"/>
<accession>A0A183EMC1</accession>
<keyword evidence="1" id="KW-0833">Ubl conjugation pathway</keyword>
<dbReference type="GO" id="GO:0043023">
    <property type="term" value="F:ribosomal large subunit binding"/>
    <property type="evidence" value="ECO:0007669"/>
    <property type="project" value="TreeGrafter"/>
</dbReference>
<dbReference type="Gene3D" id="3.30.40.10">
    <property type="entry name" value="Zinc/RING finger domain, C3HC4 (zinc finger)"/>
    <property type="match status" value="1"/>
</dbReference>
<keyword evidence="1" id="KW-0479">Metal-binding</keyword>
<evidence type="ECO:0000313" key="5">
    <source>
        <dbReference type="WBParaSite" id="GPUH_0002213901-mRNA-1"/>
    </source>
</evidence>